<accession>A0A1X7JPA8</accession>
<sequence length="161" mass="18692">MDIEEEYLPGIFEGDQLFVFQEEDKKIDYNVDSDALAKQKVEEPQIELNTSIEKAPVVHKEIVILVHQDLGEKEGETLKKLLNAIKIEEGQYEIIHDHPEQLKSIQDLKLFLSFHNQYVQSSEYQILKINKGSAIYAHDLTELNKDTSKKLMLWNLLKKIA</sequence>
<dbReference type="OrthoDB" id="9833847at2"/>
<dbReference type="AlphaFoldDB" id="A0A1X7JPA8"/>
<evidence type="ECO:0000313" key="2">
    <source>
        <dbReference type="Proteomes" id="UP000193804"/>
    </source>
</evidence>
<dbReference type="RefSeq" id="WP_085516807.1">
    <property type="nucleotide sequence ID" value="NZ_FXAW01000003.1"/>
</dbReference>
<gene>
    <name evidence="1" type="ORF">SAMN05661096_01898</name>
</gene>
<evidence type="ECO:0000313" key="1">
    <source>
        <dbReference type="EMBL" id="SMG29723.1"/>
    </source>
</evidence>
<organism evidence="1 2">
    <name type="scientific">Marivirga sericea</name>
    <dbReference type="NCBI Taxonomy" id="1028"/>
    <lineage>
        <taxon>Bacteria</taxon>
        <taxon>Pseudomonadati</taxon>
        <taxon>Bacteroidota</taxon>
        <taxon>Cytophagia</taxon>
        <taxon>Cytophagales</taxon>
        <taxon>Marivirgaceae</taxon>
        <taxon>Marivirga</taxon>
    </lineage>
</organism>
<protein>
    <submittedName>
        <fullName evidence="1">Uncharacterized protein</fullName>
    </submittedName>
</protein>
<name>A0A1X7JPA8_9BACT</name>
<reference evidence="2" key="1">
    <citation type="submission" date="2017-04" db="EMBL/GenBank/DDBJ databases">
        <authorList>
            <person name="Varghese N."/>
            <person name="Submissions S."/>
        </authorList>
    </citation>
    <scope>NUCLEOTIDE SEQUENCE [LARGE SCALE GENOMIC DNA]</scope>
    <source>
        <strain evidence="2">DSM 4125</strain>
    </source>
</reference>
<dbReference type="Proteomes" id="UP000193804">
    <property type="component" value="Unassembled WGS sequence"/>
</dbReference>
<dbReference type="EMBL" id="FXAW01000003">
    <property type="protein sequence ID" value="SMG29723.1"/>
    <property type="molecule type" value="Genomic_DNA"/>
</dbReference>
<dbReference type="STRING" id="1028.SAMN05661096_01898"/>
<proteinExistence type="predicted"/>
<keyword evidence="2" id="KW-1185">Reference proteome</keyword>